<evidence type="ECO:0000259" key="13">
    <source>
        <dbReference type="PROSITE" id="PS50039"/>
    </source>
</evidence>
<dbReference type="InterPro" id="IPR050998">
    <property type="entry name" value="FOXP"/>
</dbReference>
<reference evidence="14" key="2">
    <citation type="journal article" date="2004" name="Development">
        <title>Gene expression profiles of transcription factors and signaling molecules in the ascidian embryo: towards a comprehensive understanding of gene networks.</title>
        <authorList>
            <person name="Imai K.S."/>
            <person name="Hino K."/>
            <person name="Yagi K."/>
            <person name="Satoh N."/>
            <person name="Satou Y."/>
        </authorList>
    </citation>
    <scope>NUCLEOTIDE SEQUENCE</scope>
</reference>
<proteinExistence type="evidence at transcript level"/>
<feature type="coiled-coil region" evidence="11">
    <location>
        <begin position="415"/>
        <end position="449"/>
    </location>
</feature>
<feature type="DNA-binding region" description="Fork-head" evidence="10">
    <location>
        <begin position="589"/>
        <end position="683"/>
    </location>
</feature>
<keyword evidence="8" id="KW-0804">Transcription</keyword>
<keyword evidence="6" id="KW-0805">Transcription regulation</keyword>
<dbReference type="PANTHER" id="PTHR45796">
    <property type="entry name" value="FORKHEAD BOX P, ISOFORM C"/>
    <property type="match status" value="1"/>
</dbReference>
<evidence type="ECO:0000256" key="11">
    <source>
        <dbReference type="SAM" id="Coils"/>
    </source>
</evidence>
<evidence type="ECO:0000256" key="5">
    <source>
        <dbReference type="ARBA" id="ARBA00022833"/>
    </source>
</evidence>
<dbReference type="KEGG" id="cin:778899"/>
<dbReference type="PANTHER" id="PTHR45796:SF4">
    <property type="entry name" value="FORKHEAD BOX P, ISOFORM C"/>
    <property type="match status" value="1"/>
</dbReference>
<evidence type="ECO:0000256" key="12">
    <source>
        <dbReference type="SAM" id="MobiDB-lite"/>
    </source>
</evidence>
<evidence type="ECO:0000256" key="9">
    <source>
        <dbReference type="ARBA" id="ARBA00023242"/>
    </source>
</evidence>
<evidence type="ECO:0000256" key="4">
    <source>
        <dbReference type="ARBA" id="ARBA00022771"/>
    </source>
</evidence>
<keyword evidence="11" id="KW-0175">Coiled coil</keyword>
<feature type="domain" description="Fork-head" evidence="13">
    <location>
        <begin position="589"/>
        <end position="683"/>
    </location>
</feature>
<dbReference type="PROSITE" id="PS50039">
    <property type="entry name" value="FORK_HEAD_3"/>
    <property type="match status" value="1"/>
</dbReference>
<dbReference type="OrthoDB" id="5830876at2759"/>
<dbReference type="SMART" id="SM00339">
    <property type="entry name" value="FH"/>
    <property type="match status" value="1"/>
</dbReference>
<dbReference type="GO" id="GO:0005634">
    <property type="term" value="C:nucleus"/>
    <property type="evidence" value="ECO:0007669"/>
    <property type="project" value="UniProtKB-SubCell"/>
</dbReference>
<evidence type="ECO:0000313" key="14">
    <source>
        <dbReference type="EMBL" id="BAE06451.1"/>
    </source>
</evidence>
<sequence>MRKAVHESSEPLISENQPSEARSNHTPEQSARNLPAGIDNELLQSIALYGRLAKDTRTNNNSNNNSKRQYSGNSPQSRSKSPRLDQSPRADYNKESEGQLGVLELAALQRQAMQLAFLQQSTFKNQDKSDLPSSPEEDGNNMSVAAGYKNPMAVAMAAGVLPATSSAQQMQQLLSQQVLSPQHLQAIMQQQAYSAQHHQAQIHEFYRQQQKQVQDFQIQLAAAKQQQKGEVNDVTSHHSNGAKLSNEQQLQQHLALQQLVHLQQMQQQQQQAAAAALQQHGLATAVAMAQGRHGNGNQADMSPSDIQQLILKHVAETATPKKETPMTSQMQSDKPISSIRSRDHSFNGETPNMRRISSSKSPRENSPDPPPAPQPLFAHGVCKWPGCDVECPDIHTFHRHLNRSHSLDDKSTAQCRVQMQVVEQLEKQLNQERERLDAMTQHLSGKEQKLETRDERVAMDTTGMTNGKAEPLEMRHQSLPGPNNNNNSHHGMALAPFPAHPVTSRTPSTISLPSSPISAPHLGAFPSTLFPPATSVPSSPPLFNYLTNSMTSGSRDAMSQASKRRHSAAVPISTDLSQNQEFYRNADVRPPFTYASLIRQAVLEAPDHQMTLNEIYNWFQKKFAYFRRNAPTWKNAVRHNLSLHKCFVRVENVKGAVWTVDENEYQKRRPQKFSGSPAIRNRIETPSSASFYSNPAMNLATMQMALGENPFNQAQLVSQAAMFGGTPSPYGAFFTQRVHTWPQYVC</sequence>
<name>Q4H3H6_CIOIN</name>
<evidence type="ECO:0000256" key="8">
    <source>
        <dbReference type="ARBA" id="ARBA00023163"/>
    </source>
</evidence>
<dbReference type="Pfam" id="PF00250">
    <property type="entry name" value="Forkhead"/>
    <property type="match status" value="1"/>
</dbReference>
<dbReference type="InterPro" id="IPR032354">
    <property type="entry name" value="FOXP-CC"/>
</dbReference>
<evidence type="ECO:0000256" key="1">
    <source>
        <dbReference type="ARBA" id="ARBA00004123"/>
    </source>
</evidence>
<dbReference type="Gene3D" id="1.20.5.340">
    <property type="match status" value="1"/>
</dbReference>
<reference evidence="14" key="3">
    <citation type="submission" date="2005-04" db="EMBL/GenBank/DDBJ databases">
        <title>Expressed genes in Ciona intestinalis.</title>
        <authorList>
            <person name="Satou Y."/>
        </authorList>
    </citation>
    <scope>NUCLEOTIDE SEQUENCE</scope>
</reference>
<dbReference type="Pfam" id="PF16159">
    <property type="entry name" value="FOXP-CC"/>
    <property type="match status" value="1"/>
</dbReference>
<dbReference type="GO" id="GO:0043565">
    <property type="term" value="F:sequence-specific DNA binding"/>
    <property type="evidence" value="ECO:0007669"/>
    <property type="project" value="InterPro"/>
</dbReference>
<keyword evidence="2" id="KW-0678">Repressor</keyword>
<dbReference type="InterPro" id="IPR001766">
    <property type="entry name" value="Fork_head_dom"/>
</dbReference>
<feature type="region of interest" description="Disordered" evidence="12">
    <location>
        <begin position="55"/>
        <end position="96"/>
    </location>
</feature>
<accession>A0A1W2VQ78</accession>
<dbReference type="PROSITE" id="PS00658">
    <property type="entry name" value="FORK_HEAD_2"/>
    <property type="match status" value="1"/>
</dbReference>
<reference evidence="14" key="1">
    <citation type="journal article" date="2003" name="Dev. Genes Evol.">
        <title>Genomewide surveys of developmentally relevant genes in Ciona intestinalis.</title>
        <authorList>
            <person name="Satou Y."/>
            <person name="Satoh N."/>
        </authorList>
    </citation>
    <scope>NUCLEOTIDE SEQUENCE</scope>
</reference>
<feature type="compositionally biased region" description="Polar residues" evidence="12">
    <location>
        <begin position="14"/>
        <end position="32"/>
    </location>
</feature>
<organism evidence="14">
    <name type="scientific">Ciona intestinalis</name>
    <name type="common">Transparent sea squirt</name>
    <name type="synonym">Ascidia intestinalis</name>
    <dbReference type="NCBI Taxonomy" id="7719"/>
    <lineage>
        <taxon>Eukaryota</taxon>
        <taxon>Metazoa</taxon>
        <taxon>Chordata</taxon>
        <taxon>Tunicata</taxon>
        <taxon>Ascidiacea</taxon>
        <taxon>Phlebobranchia</taxon>
        <taxon>Cionidae</taxon>
        <taxon>Ciona</taxon>
    </lineage>
</organism>
<evidence type="ECO:0000256" key="2">
    <source>
        <dbReference type="ARBA" id="ARBA00022491"/>
    </source>
</evidence>
<dbReference type="InterPro" id="IPR036390">
    <property type="entry name" value="WH_DNA-bd_sf"/>
</dbReference>
<feature type="region of interest" description="Disordered" evidence="12">
    <location>
        <begin position="318"/>
        <end position="374"/>
    </location>
</feature>
<feature type="compositionally biased region" description="Polar residues" evidence="12">
    <location>
        <begin position="325"/>
        <end position="339"/>
    </location>
</feature>
<feature type="region of interest" description="Disordered" evidence="12">
    <location>
        <begin position="1"/>
        <end position="38"/>
    </location>
</feature>
<dbReference type="InterPro" id="IPR030456">
    <property type="entry name" value="TF_fork_head_CS_2"/>
</dbReference>
<dbReference type="GO" id="GO:0008270">
    <property type="term" value="F:zinc ion binding"/>
    <property type="evidence" value="ECO:0007669"/>
    <property type="project" value="UniProtKB-KW"/>
</dbReference>
<evidence type="ECO:0000256" key="7">
    <source>
        <dbReference type="ARBA" id="ARBA00023125"/>
    </source>
</evidence>
<keyword evidence="7 10" id="KW-0238">DNA-binding</keyword>
<dbReference type="PRINTS" id="PR00053">
    <property type="entry name" value="FORKHEAD"/>
</dbReference>
<keyword evidence="9 10" id="KW-0539">Nucleus</keyword>
<comment type="subcellular location">
    <subcellularLocation>
        <location evidence="1 10">Nucleus</location>
    </subcellularLocation>
</comment>
<feature type="compositionally biased region" description="Polar residues" evidence="12">
    <location>
        <begin position="347"/>
        <end position="360"/>
    </location>
</feature>
<protein>
    <submittedName>
        <fullName evidence="14">Transcription factor protein</fullName>
    </submittedName>
</protein>
<dbReference type="InterPro" id="IPR036388">
    <property type="entry name" value="WH-like_DNA-bd_sf"/>
</dbReference>
<dbReference type="EMBL" id="AB210446">
    <property type="protein sequence ID" value="BAE06451.1"/>
    <property type="molecule type" value="mRNA"/>
</dbReference>
<feature type="compositionally biased region" description="Polar residues" evidence="12">
    <location>
        <begin position="67"/>
        <end position="79"/>
    </location>
</feature>
<evidence type="ECO:0000256" key="3">
    <source>
        <dbReference type="ARBA" id="ARBA00022723"/>
    </source>
</evidence>
<dbReference type="Gene3D" id="1.10.10.10">
    <property type="entry name" value="Winged helix-like DNA-binding domain superfamily/Winged helix DNA-binding domain"/>
    <property type="match status" value="1"/>
</dbReference>
<gene>
    <name evidence="14" type="primary">Ci-FoxP</name>
</gene>
<keyword evidence="3" id="KW-0479">Metal-binding</keyword>
<accession>Q4H3H6</accession>
<dbReference type="SUPFAM" id="SSF46785">
    <property type="entry name" value="Winged helix' DNA-binding domain"/>
    <property type="match status" value="1"/>
</dbReference>
<evidence type="ECO:0000256" key="10">
    <source>
        <dbReference type="PROSITE-ProRule" id="PRU00089"/>
    </source>
</evidence>
<dbReference type="InterPro" id="IPR047412">
    <property type="entry name" value="FH_FOXP1_P2"/>
</dbReference>
<keyword evidence="4" id="KW-0863">Zinc-finger</keyword>
<dbReference type="FunFam" id="1.10.10.10:FF:000010">
    <property type="entry name" value="Forkhead box P2 isoform B"/>
    <property type="match status" value="1"/>
</dbReference>
<feature type="compositionally biased region" description="Basic and acidic residues" evidence="12">
    <location>
        <begin position="82"/>
        <end position="96"/>
    </location>
</feature>
<keyword evidence="5" id="KW-0862">Zinc</keyword>
<evidence type="ECO:0000256" key="6">
    <source>
        <dbReference type="ARBA" id="ARBA00023015"/>
    </source>
</evidence>
<dbReference type="AlphaFoldDB" id="Q4H3H6"/>
<dbReference type="CDD" id="cd20065">
    <property type="entry name" value="FH_FOXP2"/>
    <property type="match status" value="1"/>
</dbReference>
<dbReference type="GO" id="GO:0003700">
    <property type="term" value="F:DNA-binding transcription factor activity"/>
    <property type="evidence" value="ECO:0007669"/>
    <property type="project" value="InterPro"/>
</dbReference>